<dbReference type="OrthoDB" id="7289984at2759"/>
<evidence type="ECO:0000256" key="3">
    <source>
        <dbReference type="ARBA" id="ARBA00023002"/>
    </source>
</evidence>
<feature type="compositionally biased region" description="Basic and acidic residues" evidence="5">
    <location>
        <begin position="815"/>
        <end position="825"/>
    </location>
</feature>
<dbReference type="EC" id="1.1.1.184" evidence="4"/>
<dbReference type="PANTHER" id="PTHR43963">
    <property type="entry name" value="CARBONYL REDUCTASE 1-RELATED"/>
    <property type="match status" value="1"/>
</dbReference>
<dbReference type="EMBL" id="VUJU01005619">
    <property type="protein sequence ID" value="KAF0750731.1"/>
    <property type="molecule type" value="Genomic_DNA"/>
</dbReference>
<dbReference type="GO" id="GO:0004090">
    <property type="term" value="F:carbonyl reductase (NADPH) activity"/>
    <property type="evidence" value="ECO:0007669"/>
    <property type="project" value="UniProtKB-EC"/>
</dbReference>
<dbReference type="InterPro" id="IPR036291">
    <property type="entry name" value="NAD(P)-bd_dom_sf"/>
</dbReference>
<dbReference type="Gene3D" id="3.40.50.720">
    <property type="entry name" value="NAD(P)-binding Rossmann-like Domain"/>
    <property type="match status" value="2"/>
</dbReference>
<sequence>TADVLRQTVIAVYKLDRALYRFSHKTPRERFTPTDCSSHFSGPATDDIIYTYSDMATTSTTRLAIVTGGNKGIGYAIVKDLCRLFDGDVYLTARDVGRGRAAVDRLNELGLKPKFHQLDVTDAGSVAAFAKFVADNYAGVDVLVNNAAIAFKAAATEPFGVQAEETIRVNYFALRSVCDALFPLLKAGARVVNLSSSAGRLSVIPGEELRRKLSSPQLTVDELDAMVRQFVDSAKAGDHAQAGWPSTAYGVSKVAVSALTFVQQRAFDSDPRADIVVNSVHPGYVDTDMTSHKGPLTIEQGAEAPVYLSLLPPGESHVKGRYVLAIVTGGNKGIGYAIVKDLCRLFDGDVYLTARDVGRGRAAVDRLNEMGLKPKFHQLDVTDAGSVAAFAKFVAENYAGVDVLVNNAAIDFLSNVPEPFDVRAEETIRVNYFALRSVCDTLFPLLKAGARVVNLSSSTGRLFLIPGEELRRKLSSPQLTVDELNALVRQFVDNAKAGDYVQAGWPSWLVPVHRVQGGSQRAYSAFNVDPRADIVVNSVHPGFVGTDLTNQKGSLTIEQSAEAPVYLSLLPPGEREVKGHYVWSDKTGWFSMVKLAIVTSGNGYAIIKDLCRLFDGDVYLTARVVGRGRAAVDRLNALGLKPNFHQSDYEQAEETIRVNYFAVRSVCDALFPLLRTGARVVNFVQYRGSPVRDPRRRAIAEAAVVAVDRRRAGRADAPVRGQRQSRRPRAGRMAVVRVRRVQSGRQRAYVRTAEGVRRGPQGRNRRQLCPPRLRGHGHDRSQGTADHRIGRRSSGVPVPVAAGGQKFTFSNSFQKNREKQKKNDGKTGIFMQNQF</sequence>
<comment type="similarity">
    <text evidence="1">Belongs to the short-chain dehydrogenases/reductases (SDR) family.</text>
</comment>
<dbReference type="SUPFAM" id="SSF51735">
    <property type="entry name" value="NAD(P)-binding Rossmann-fold domains"/>
    <property type="match status" value="3"/>
</dbReference>
<keyword evidence="2" id="KW-0521">NADP</keyword>
<reference evidence="6 7" key="1">
    <citation type="submission" date="2019-08" db="EMBL/GenBank/DDBJ databases">
        <title>Whole genome of Aphis craccivora.</title>
        <authorList>
            <person name="Voronova N.V."/>
            <person name="Shulinski R.S."/>
            <person name="Bandarenka Y.V."/>
            <person name="Zhorov D.G."/>
            <person name="Warner D."/>
        </authorList>
    </citation>
    <scope>NUCLEOTIDE SEQUENCE [LARGE SCALE GENOMIC DNA]</scope>
    <source>
        <strain evidence="6">180601</strain>
        <tissue evidence="6">Whole Body</tissue>
    </source>
</reference>
<dbReference type="CDD" id="cd05324">
    <property type="entry name" value="carb_red_PTCR-like_SDR_c"/>
    <property type="match status" value="1"/>
</dbReference>
<evidence type="ECO:0000313" key="7">
    <source>
        <dbReference type="Proteomes" id="UP000478052"/>
    </source>
</evidence>
<feature type="non-terminal residue" evidence="6">
    <location>
        <position position="1"/>
    </location>
</feature>
<evidence type="ECO:0000256" key="5">
    <source>
        <dbReference type="SAM" id="MobiDB-lite"/>
    </source>
</evidence>
<accession>A0A6G0Y7X9</accession>
<protein>
    <recommendedName>
        <fullName evidence="4">carbonyl reductase (NADPH)</fullName>
        <ecNumber evidence="4">1.1.1.184</ecNumber>
    </recommendedName>
</protein>
<feature type="compositionally biased region" description="Basic and acidic residues" evidence="5">
    <location>
        <begin position="776"/>
        <end position="788"/>
    </location>
</feature>
<keyword evidence="3" id="KW-0560">Oxidoreductase</keyword>
<name>A0A6G0Y7X9_APHCR</name>
<evidence type="ECO:0000313" key="6">
    <source>
        <dbReference type="EMBL" id="KAF0750731.1"/>
    </source>
</evidence>
<dbReference type="InterPro" id="IPR045313">
    <property type="entry name" value="CBR1-like"/>
</dbReference>
<evidence type="ECO:0000256" key="2">
    <source>
        <dbReference type="ARBA" id="ARBA00022857"/>
    </source>
</evidence>
<dbReference type="InterPro" id="IPR002347">
    <property type="entry name" value="SDR_fam"/>
</dbReference>
<dbReference type="Pfam" id="PF00106">
    <property type="entry name" value="adh_short"/>
    <property type="match status" value="2"/>
</dbReference>
<gene>
    <name evidence="6" type="ORF">FWK35_00027912</name>
</gene>
<dbReference type="PRINTS" id="PR00081">
    <property type="entry name" value="GDHRDH"/>
</dbReference>
<feature type="region of interest" description="Disordered" evidence="5">
    <location>
        <begin position="753"/>
        <end position="835"/>
    </location>
</feature>
<dbReference type="InterPro" id="IPR020904">
    <property type="entry name" value="Sc_DH/Rdtase_CS"/>
</dbReference>
<dbReference type="Proteomes" id="UP000478052">
    <property type="component" value="Unassembled WGS sequence"/>
</dbReference>
<organism evidence="6 7">
    <name type="scientific">Aphis craccivora</name>
    <name type="common">Cowpea aphid</name>
    <dbReference type="NCBI Taxonomy" id="307492"/>
    <lineage>
        <taxon>Eukaryota</taxon>
        <taxon>Metazoa</taxon>
        <taxon>Ecdysozoa</taxon>
        <taxon>Arthropoda</taxon>
        <taxon>Hexapoda</taxon>
        <taxon>Insecta</taxon>
        <taxon>Pterygota</taxon>
        <taxon>Neoptera</taxon>
        <taxon>Paraneoptera</taxon>
        <taxon>Hemiptera</taxon>
        <taxon>Sternorrhyncha</taxon>
        <taxon>Aphidomorpha</taxon>
        <taxon>Aphidoidea</taxon>
        <taxon>Aphididae</taxon>
        <taxon>Aphidini</taxon>
        <taxon>Aphis</taxon>
        <taxon>Aphis</taxon>
    </lineage>
</organism>
<dbReference type="PROSITE" id="PS00061">
    <property type="entry name" value="ADH_SHORT"/>
    <property type="match status" value="1"/>
</dbReference>
<comment type="caution">
    <text evidence="6">The sequence shown here is derived from an EMBL/GenBank/DDBJ whole genome shotgun (WGS) entry which is preliminary data.</text>
</comment>
<proteinExistence type="inferred from homology"/>
<evidence type="ECO:0000256" key="1">
    <source>
        <dbReference type="ARBA" id="ARBA00006484"/>
    </source>
</evidence>
<keyword evidence="7" id="KW-1185">Reference proteome</keyword>
<evidence type="ECO:0000256" key="4">
    <source>
        <dbReference type="ARBA" id="ARBA00026118"/>
    </source>
</evidence>
<dbReference type="AlphaFoldDB" id="A0A6G0Y7X9"/>
<dbReference type="PANTHER" id="PTHR43963:SF4">
    <property type="entry name" value="CARBONYL REDUCTASE (NADPH)"/>
    <property type="match status" value="1"/>
</dbReference>